<proteinExistence type="predicted"/>
<protein>
    <submittedName>
        <fullName evidence="1">Uncharacterized protein</fullName>
    </submittedName>
</protein>
<organism evidence="1 2">
    <name type="scientific">Didymella exigua CBS 183.55</name>
    <dbReference type="NCBI Taxonomy" id="1150837"/>
    <lineage>
        <taxon>Eukaryota</taxon>
        <taxon>Fungi</taxon>
        <taxon>Dikarya</taxon>
        <taxon>Ascomycota</taxon>
        <taxon>Pezizomycotina</taxon>
        <taxon>Dothideomycetes</taxon>
        <taxon>Pleosporomycetidae</taxon>
        <taxon>Pleosporales</taxon>
        <taxon>Pleosporineae</taxon>
        <taxon>Didymellaceae</taxon>
        <taxon>Didymella</taxon>
    </lineage>
</organism>
<gene>
    <name evidence="1" type="ORF">M421DRAFT_399763</name>
</gene>
<dbReference type="AlphaFoldDB" id="A0A6A5RDH3"/>
<keyword evidence="2" id="KW-1185">Reference proteome</keyword>
<dbReference type="EMBL" id="ML978985">
    <property type="protein sequence ID" value="KAF1925278.1"/>
    <property type="molecule type" value="Genomic_DNA"/>
</dbReference>
<name>A0A6A5RDH3_9PLEO</name>
<evidence type="ECO:0000313" key="1">
    <source>
        <dbReference type="EMBL" id="KAF1925278.1"/>
    </source>
</evidence>
<evidence type="ECO:0000313" key="2">
    <source>
        <dbReference type="Proteomes" id="UP000800082"/>
    </source>
</evidence>
<accession>A0A6A5RDH3</accession>
<sequence length="82" mass="9457">MFSHLRVQQVKVQLVFMLVVSQVTPTIHTSVVFGDELVRMAVLKLGNPAFRDLLLRNRAAEIFQNTSCRWYTIPCTPFYISN</sequence>
<dbReference type="GeneID" id="54347848"/>
<dbReference type="Proteomes" id="UP000800082">
    <property type="component" value="Unassembled WGS sequence"/>
</dbReference>
<reference evidence="1" key="1">
    <citation type="journal article" date="2020" name="Stud. Mycol.">
        <title>101 Dothideomycetes genomes: a test case for predicting lifestyles and emergence of pathogens.</title>
        <authorList>
            <person name="Haridas S."/>
            <person name="Albert R."/>
            <person name="Binder M."/>
            <person name="Bloem J."/>
            <person name="Labutti K."/>
            <person name="Salamov A."/>
            <person name="Andreopoulos B."/>
            <person name="Baker S."/>
            <person name="Barry K."/>
            <person name="Bills G."/>
            <person name="Bluhm B."/>
            <person name="Cannon C."/>
            <person name="Castanera R."/>
            <person name="Culley D."/>
            <person name="Daum C."/>
            <person name="Ezra D."/>
            <person name="Gonzalez J."/>
            <person name="Henrissat B."/>
            <person name="Kuo A."/>
            <person name="Liang C."/>
            <person name="Lipzen A."/>
            <person name="Lutzoni F."/>
            <person name="Magnuson J."/>
            <person name="Mondo S."/>
            <person name="Nolan M."/>
            <person name="Ohm R."/>
            <person name="Pangilinan J."/>
            <person name="Park H.-J."/>
            <person name="Ramirez L."/>
            <person name="Alfaro M."/>
            <person name="Sun H."/>
            <person name="Tritt A."/>
            <person name="Yoshinaga Y."/>
            <person name="Zwiers L.-H."/>
            <person name="Turgeon B."/>
            <person name="Goodwin S."/>
            <person name="Spatafora J."/>
            <person name="Crous P."/>
            <person name="Grigoriev I."/>
        </authorList>
    </citation>
    <scope>NUCLEOTIDE SEQUENCE</scope>
    <source>
        <strain evidence="1">CBS 183.55</strain>
    </source>
</reference>
<dbReference type="RefSeq" id="XP_033445530.1">
    <property type="nucleotide sequence ID" value="XM_033590187.1"/>
</dbReference>